<comment type="caution">
    <text evidence="3">The sequence shown here is derived from an EMBL/GenBank/DDBJ whole genome shotgun (WGS) entry which is preliminary data.</text>
</comment>
<name>A0ABS6K6Y8_9FIRM</name>
<accession>A0ABS6K6Y8</accession>
<evidence type="ECO:0000256" key="2">
    <source>
        <dbReference type="SAM" id="Phobius"/>
    </source>
</evidence>
<sequence length="281" mass="30949">MREYTIVKRNNDGFTLTEMIVVLVIIVILIALLVPTLTGYIDKAAKRACEANKASLRRDLNLVEIDEKLGGKLDVAGLQDLAKKSDYKCAQGGVYDVTRASDGDIMVTCKKHDVNYNFNMSGALSYAMANNPELDALIQSYIKGNKNIDSSSQTGKAYESVLTALKNLGFDPGLQNVGTWSLQAYSTGYLFYWTTEDISAKSPGDKVKVLRYNSLRQTYTAGYVTVGTTSISASDSSTGTAVTYNILGRGDANWSEYTDIKQSDKDKKDYDTIYNVFNQID</sequence>
<proteinExistence type="predicted"/>
<feature type="transmembrane region" description="Helical" evidence="2">
    <location>
        <begin position="20"/>
        <end position="41"/>
    </location>
</feature>
<evidence type="ECO:0000256" key="1">
    <source>
        <dbReference type="ARBA" id="ARBA00022481"/>
    </source>
</evidence>
<dbReference type="Proteomes" id="UP001314681">
    <property type="component" value="Unassembled WGS sequence"/>
</dbReference>
<dbReference type="PRINTS" id="PR00813">
    <property type="entry name" value="BCTERIALGSPG"/>
</dbReference>
<reference evidence="3 4" key="1">
    <citation type="submission" date="2021-06" db="EMBL/GenBank/DDBJ databases">
        <title>Description of novel taxa of the family Lachnospiraceae.</title>
        <authorList>
            <person name="Chaplin A.V."/>
            <person name="Sokolova S.R."/>
            <person name="Pikina A.P."/>
            <person name="Korzhanova M."/>
            <person name="Belova V."/>
            <person name="Korostin D."/>
            <person name="Efimov B.A."/>
        </authorList>
    </citation>
    <scope>NUCLEOTIDE SEQUENCE [LARGE SCALE GENOMIC DNA]</scope>
    <source>
        <strain evidence="3 4">ASD4241</strain>
    </source>
</reference>
<dbReference type="EMBL" id="JAHQCX010000005">
    <property type="protein sequence ID" value="MBU9726274.1"/>
    <property type="molecule type" value="Genomic_DNA"/>
</dbReference>
<gene>
    <name evidence="3" type="ORF">KTH90_09630</name>
</gene>
<keyword evidence="1" id="KW-0488">Methylation</keyword>
<evidence type="ECO:0000313" key="4">
    <source>
        <dbReference type="Proteomes" id="UP001314681"/>
    </source>
</evidence>
<keyword evidence="4" id="KW-1185">Reference proteome</keyword>
<dbReference type="NCBIfam" id="TIGR02532">
    <property type="entry name" value="IV_pilin_GFxxxE"/>
    <property type="match status" value="1"/>
</dbReference>
<dbReference type="InterPro" id="IPR012902">
    <property type="entry name" value="N_methyl_site"/>
</dbReference>
<protein>
    <submittedName>
        <fullName evidence="3">Prepilin-type N-terminal cleavage/methylation domain-containing protein</fullName>
    </submittedName>
</protein>
<keyword evidence="2" id="KW-0472">Membrane</keyword>
<evidence type="ECO:0000313" key="3">
    <source>
        <dbReference type="EMBL" id="MBU9726274.1"/>
    </source>
</evidence>
<dbReference type="InterPro" id="IPR000983">
    <property type="entry name" value="Bac_GSPG_pilin"/>
</dbReference>
<dbReference type="InterPro" id="IPR045584">
    <property type="entry name" value="Pilin-like"/>
</dbReference>
<keyword evidence="2" id="KW-1133">Transmembrane helix</keyword>
<dbReference type="SUPFAM" id="SSF54523">
    <property type="entry name" value="Pili subunits"/>
    <property type="match status" value="1"/>
</dbReference>
<dbReference type="Gene3D" id="3.30.700.10">
    <property type="entry name" value="Glycoprotein, Type 4 Pilin"/>
    <property type="match status" value="1"/>
</dbReference>
<keyword evidence="2" id="KW-0812">Transmembrane</keyword>
<dbReference type="Pfam" id="PF07963">
    <property type="entry name" value="N_methyl"/>
    <property type="match status" value="1"/>
</dbReference>
<organism evidence="3 4">
    <name type="scientific">Diplocloster modestus</name>
    <dbReference type="NCBI Taxonomy" id="2850322"/>
    <lineage>
        <taxon>Bacteria</taxon>
        <taxon>Bacillati</taxon>
        <taxon>Bacillota</taxon>
        <taxon>Clostridia</taxon>
        <taxon>Lachnospirales</taxon>
        <taxon>Lachnospiraceae</taxon>
        <taxon>Diplocloster</taxon>
    </lineage>
</organism>